<feature type="transmembrane region" description="Helical" evidence="2">
    <location>
        <begin position="44"/>
        <end position="63"/>
    </location>
</feature>
<gene>
    <name evidence="3" type="ORF">DDE18_01445</name>
</gene>
<reference evidence="3 4" key="1">
    <citation type="submission" date="2018-04" db="EMBL/GenBank/DDBJ databases">
        <title>Genome of Nocardioides gansuensis WSJ-1.</title>
        <authorList>
            <person name="Wu S."/>
            <person name="Wang G."/>
        </authorList>
    </citation>
    <scope>NUCLEOTIDE SEQUENCE [LARGE SCALE GENOMIC DNA]</scope>
    <source>
        <strain evidence="3 4">WSJ-1</strain>
    </source>
</reference>
<protein>
    <recommendedName>
        <fullName evidence="5">Glycosyltransferase RgtA/B/C/D-like domain-containing protein</fullName>
    </recommendedName>
</protein>
<sequence length="538" mass="57979">MTIDRAKARDRGDATSAVPKRRHDAGAVSAPRPRRLDIARFRPAARTVGLAIAYVLGACLLLRPTLTTTVVADDFQAPFALVVNSGPTLGDALSHGWNIAMTGAKFRLVGAEFGTLMNWLNLWVSATFDLPIDVVFNALKLGVFVGCAAAAATFWWLVARTHVRPVRWATAFFLTSTALFGSLQLHALWSNDPVQSFPFAGFGATAVGFLMLTTAVWVAARPSWRRYLAATVGTVAGVSYYELNAGAVLGAGVVLAVAAWAARRDRRRLVLHVVGGSAMCLVPALLLVVARGASPADTYAGRQVRADGAFDFLVRGLLGSLPGGAWQVSEKILQARPGLVFSQTVAVLVVVAAVGLWCARVPELPPADPATRSRAGALAAGGGVVVYALFAVGLQSSTVKVQDEMLGIGYVYMFYAVVATSVALGVAVVTLELIRTRRRAWPRTVALCCAVVFLVFQGTYNMRLHDLHNSIFKPNAALDNAWDEDVPQGERCRAIHAWADNPWPDYYRNDVVLGTDKAYRYYFGEAFCPSARRWVRLG</sequence>
<feature type="transmembrane region" description="Helical" evidence="2">
    <location>
        <begin position="441"/>
        <end position="460"/>
    </location>
</feature>
<feature type="compositionally biased region" description="Basic and acidic residues" evidence="1">
    <location>
        <begin position="1"/>
        <end position="13"/>
    </location>
</feature>
<evidence type="ECO:0000256" key="2">
    <source>
        <dbReference type="SAM" id="Phobius"/>
    </source>
</evidence>
<keyword evidence="2" id="KW-1133">Transmembrane helix</keyword>
<keyword evidence="2" id="KW-0812">Transmembrane</keyword>
<dbReference type="Proteomes" id="UP000246018">
    <property type="component" value="Unassembled WGS sequence"/>
</dbReference>
<evidence type="ECO:0000313" key="3">
    <source>
        <dbReference type="EMBL" id="PVG84320.1"/>
    </source>
</evidence>
<evidence type="ECO:0000256" key="1">
    <source>
        <dbReference type="SAM" id="MobiDB-lite"/>
    </source>
</evidence>
<keyword evidence="2" id="KW-0472">Membrane</keyword>
<feature type="transmembrane region" description="Helical" evidence="2">
    <location>
        <begin position="166"/>
        <end position="187"/>
    </location>
</feature>
<feature type="transmembrane region" description="Helical" evidence="2">
    <location>
        <begin position="373"/>
        <end position="392"/>
    </location>
</feature>
<accession>A0A2T8FF54</accession>
<dbReference type="AlphaFoldDB" id="A0A2T8FF54"/>
<feature type="transmembrane region" description="Helical" evidence="2">
    <location>
        <begin position="340"/>
        <end position="361"/>
    </location>
</feature>
<feature type="transmembrane region" description="Helical" evidence="2">
    <location>
        <begin position="138"/>
        <end position="159"/>
    </location>
</feature>
<organism evidence="3 4">
    <name type="scientific">Nocardioides gansuensis</name>
    <dbReference type="NCBI Taxonomy" id="2138300"/>
    <lineage>
        <taxon>Bacteria</taxon>
        <taxon>Bacillati</taxon>
        <taxon>Actinomycetota</taxon>
        <taxon>Actinomycetes</taxon>
        <taxon>Propionibacteriales</taxon>
        <taxon>Nocardioidaceae</taxon>
        <taxon>Nocardioides</taxon>
    </lineage>
</organism>
<feature type="transmembrane region" description="Helical" evidence="2">
    <location>
        <begin position="412"/>
        <end position="434"/>
    </location>
</feature>
<feature type="transmembrane region" description="Helical" evidence="2">
    <location>
        <begin position="241"/>
        <end position="263"/>
    </location>
</feature>
<evidence type="ECO:0000313" key="4">
    <source>
        <dbReference type="Proteomes" id="UP000246018"/>
    </source>
</evidence>
<evidence type="ECO:0008006" key="5">
    <source>
        <dbReference type="Google" id="ProtNLM"/>
    </source>
</evidence>
<comment type="caution">
    <text evidence="3">The sequence shown here is derived from an EMBL/GenBank/DDBJ whole genome shotgun (WGS) entry which is preliminary data.</text>
</comment>
<keyword evidence="4" id="KW-1185">Reference proteome</keyword>
<name>A0A2T8FF54_9ACTN</name>
<feature type="transmembrane region" description="Helical" evidence="2">
    <location>
        <begin position="199"/>
        <end position="220"/>
    </location>
</feature>
<feature type="transmembrane region" description="Helical" evidence="2">
    <location>
        <begin position="269"/>
        <end position="289"/>
    </location>
</feature>
<feature type="region of interest" description="Disordered" evidence="1">
    <location>
        <begin position="1"/>
        <end position="30"/>
    </location>
</feature>
<proteinExistence type="predicted"/>
<dbReference type="EMBL" id="QDGZ01000001">
    <property type="protein sequence ID" value="PVG84320.1"/>
    <property type="molecule type" value="Genomic_DNA"/>
</dbReference>